<keyword evidence="4" id="KW-0067">ATP-binding</keyword>
<evidence type="ECO:0000256" key="5">
    <source>
        <dbReference type="SAM" id="MobiDB-lite"/>
    </source>
</evidence>
<gene>
    <name evidence="7" type="ORF">METZ01_LOCUS71865</name>
</gene>
<keyword evidence="3" id="KW-0347">Helicase</keyword>
<evidence type="ECO:0000256" key="4">
    <source>
        <dbReference type="ARBA" id="ARBA00022840"/>
    </source>
</evidence>
<evidence type="ECO:0000313" key="7">
    <source>
        <dbReference type="EMBL" id="SVA19011.1"/>
    </source>
</evidence>
<accession>A0A381TU71</accession>
<dbReference type="InterPro" id="IPR014001">
    <property type="entry name" value="Helicase_ATP-bd"/>
</dbReference>
<dbReference type="SUPFAM" id="SSF52540">
    <property type="entry name" value="P-loop containing nucleoside triphosphate hydrolases"/>
    <property type="match status" value="2"/>
</dbReference>
<reference evidence="7" key="1">
    <citation type="submission" date="2018-05" db="EMBL/GenBank/DDBJ databases">
        <authorList>
            <person name="Lanie J.A."/>
            <person name="Ng W.-L."/>
            <person name="Kazmierczak K.M."/>
            <person name="Andrzejewski T.M."/>
            <person name="Davidsen T.M."/>
            <person name="Wayne K.J."/>
            <person name="Tettelin H."/>
            <person name="Glass J.I."/>
            <person name="Rusch D."/>
            <person name="Podicherti R."/>
            <person name="Tsui H.-C.T."/>
            <person name="Winkler M.E."/>
        </authorList>
    </citation>
    <scope>NUCLEOTIDE SEQUENCE</scope>
</reference>
<evidence type="ECO:0000256" key="2">
    <source>
        <dbReference type="ARBA" id="ARBA00022801"/>
    </source>
</evidence>
<keyword evidence="2" id="KW-0378">Hydrolase</keyword>
<dbReference type="InterPro" id="IPR050699">
    <property type="entry name" value="RNA-DNA_Helicase"/>
</dbReference>
<dbReference type="PANTHER" id="PTHR12131:SF1">
    <property type="entry name" value="ATP-DEPENDENT RNA HELICASE SUPV3L1, MITOCHONDRIAL-RELATED"/>
    <property type="match status" value="1"/>
</dbReference>
<dbReference type="GO" id="GO:0003676">
    <property type="term" value="F:nucleic acid binding"/>
    <property type="evidence" value="ECO:0007669"/>
    <property type="project" value="InterPro"/>
</dbReference>
<dbReference type="Gene3D" id="3.40.50.300">
    <property type="entry name" value="P-loop containing nucleotide triphosphate hydrolases"/>
    <property type="match status" value="2"/>
</dbReference>
<dbReference type="AlphaFoldDB" id="A0A381TU71"/>
<dbReference type="GO" id="GO:0016787">
    <property type="term" value="F:hydrolase activity"/>
    <property type="evidence" value="ECO:0007669"/>
    <property type="project" value="UniProtKB-KW"/>
</dbReference>
<dbReference type="InterPro" id="IPR027417">
    <property type="entry name" value="P-loop_NTPase"/>
</dbReference>
<organism evidence="7">
    <name type="scientific">marine metagenome</name>
    <dbReference type="NCBI Taxonomy" id="408172"/>
    <lineage>
        <taxon>unclassified sequences</taxon>
        <taxon>metagenomes</taxon>
        <taxon>ecological metagenomes</taxon>
    </lineage>
</organism>
<sequence>MDRFQREAVNAVESGRSVLVAAPTSSGKTVIAEAAIGQALESSRRTFYTAPIKALCNQKYRDLADLFGSDQVGLLTGDNSIAPWAQVVVMTTEVLRNMLYSEVSEVDDLAWVILDEVHFLEDPYRGAVWEEVVLNLPAPVGIVALSATVSNADELGDWLSSVRGPTEVVVERRRPVPLRTHYLVAERQRGRAIRRLPLMVKGRPNPEGRRFDPPSSPRGNDRRRGGRRSATGHRWASPRRTAVATDLRRNGMLPVIHFVFSRKGCEEARDSLLRSGADFNTAEEAQEVEEFVRRMLDGVPSQDLQVLDAHRWAAGLERGVAAHHAGLLPLFKEVVEGLFASGLLKVVYATETLALGVNLPARSVVIESLTKFDGEGHS</sequence>
<feature type="domain" description="Helicase ATP-binding" evidence="6">
    <location>
        <begin position="9"/>
        <end position="167"/>
    </location>
</feature>
<evidence type="ECO:0000256" key="1">
    <source>
        <dbReference type="ARBA" id="ARBA00022741"/>
    </source>
</evidence>
<proteinExistence type="predicted"/>
<name>A0A381TU71_9ZZZZ</name>
<dbReference type="InterPro" id="IPR011545">
    <property type="entry name" value="DEAD/DEAH_box_helicase_dom"/>
</dbReference>
<evidence type="ECO:0000256" key="3">
    <source>
        <dbReference type="ARBA" id="ARBA00022806"/>
    </source>
</evidence>
<dbReference type="GO" id="GO:0070478">
    <property type="term" value="P:nuclear-transcribed mRNA catabolic process, 3'-5' exonucleolytic nonsense-mediated decay"/>
    <property type="evidence" value="ECO:0007669"/>
    <property type="project" value="TreeGrafter"/>
</dbReference>
<dbReference type="GO" id="GO:0004386">
    <property type="term" value="F:helicase activity"/>
    <property type="evidence" value="ECO:0007669"/>
    <property type="project" value="UniProtKB-KW"/>
</dbReference>
<evidence type="ECO:0000259" key="6">
    <source>
        <dbReference type="PROSITE" id="PS51192"/>
    </source>
</evidence>
<feature type="region of interest" description="Disordered" evidence="5">
    <location>
        <begin position="197"/>
        <end position="240"/>
    </location>
</feature>
<dbReference type="EMBL" id="UINC01005092">
    <property type="protein sequence ID" value="SVA19011.1"/>
    <property type="molecule type" value="Genomic_DNA"/>
</dbReference>
<dbReference type="GO" id="GO:0005524">
    <property type="term" value="F:ATP binding"/>
    <property type="evidence" value="ECO:0007669"/>
    <property type="project" value="UniProtKB-KW"/>
</dbReference>
<feature type="non-terminal residue" evidence="7">
    <location>
        <position position="378"/>
    </location>
</feature>
<dbReference type="PROSITE" id="PS51192">
    <property type="entry name" value="HELICASE_ATP_BIND_1"/>
    <property type="match status" value="1"/>
</dbReference>
<dbReference type="SMART" id="SM00487">
    <property type="entry name" value="DEXDc"/>
    <property type="match status" value="1"/>
</dbReference>
<dbReference type="GO" id="GO:0055087">
    <property type="term" value="C:Ski complex"/>
    <property type="evidence" value="ECO:0007669"/>
    <property type="project" value="TreeGrafter"/>
</dbReference>
<dbReference type="Pfam" id="PF00270">
    <property type="entry name" value="DEAD"/>
    <property type="match status" value="1"/>
</dbReference>
<protein>
    <recommendedName>
        <fullName evidence="6">Helicase ATP-binding domain-containing protein</fullName>
    </recommendedName>
</protein>
<dbReference type="PANTHER" id="PTHR12131">
    <property type="entry name" value="ATP-DEPENDENT RNA AND DNA HELICASE"/>
    <property type="match status" value="1"/>
</dbReference>
<keyword evidence="1" id="KW-0547">Nucleotide-binding</keyword>